<gene>
    <name evidence="1" type="ORF">EXE25_18140</name>
</gene>
<evidence type="ECO:0000313" key="2">
    <source>
        <dbReference type="Proteomes" id="UP000293483"/>
    </source>
</evidence>
<protein>
    <submittedName>
        <fullName evidence="1">Uncharacterized protein</fullName>
    </submittedName>
</protein>
<accession>A0A4Q7ARB3</accession>
<feature type="non-terminal residue" evidence="1">
    <location>
        <position position="603"/>
    </location>
</feature>
<dbReference type="AlphaFoldDB" id="A0A4Q7ARB3"/>
<proteinExistence type="predicted"/>
<evidence type="ECO:0000313" key="1">
    <source>
        <dbReference type="EMBL" id="RZG63979.1"/>
    </source>
</evidence>
<dbReference type="Proteomes" id="UP000293483">
    <property type="component" value="Unassembled WGS sequence"/>
</dbReference>
<reference evidence="1 2" key="1">
    <citation type="submission" date="2019-02" db="EMBL/GenBank/DDBJ databases">
        <title>The Batch Genome Submission of Acinetobacter spp. strains.</title>
        <authorList>
            <person name="Qin J."/>
            <person name="Hu Y."/>
            <person name="Ye H."/>
            <person name="Wei L."/>
            <person name="Feng Y."/>
            <person name="Zong Z."/>
        </authorList>
    </citation>
    <scope>NUCLEOTIDE SEQUENCE [LARGE SCALE GENOMIC DNA]</scope>
    <source>
        <strain evidence="1 2">WCHABo060081</strain>
    </source>
</reference>
<organism evidence="1 2">
    <name type="scientific">Acinetobacter bouvetii</name>
    <dbReference type="NCBI Taxonomy" id="202951"/>
    <lineage>
        <taxon>Bacteria</taxon>
        <taxon>Pseudomonadati</taxon>
        <taxon>Pseudomonadota</taxon>
        <taxon>Gammaproteobacteria</taxon>
        <taxon>Moraxellales</taxon>
        <taxon>Moraxellaceae</taxon>
        <taxon>Acinetobacter</taxon>
    </lineage>
</organism>
<sequence length="603" mass="68322">MGGSSKQTTGYKYFSNFLLFIGNPIEKLLGINFDKRGWLHPFVDENGNALSEGIVNSPNLYGENEGGVVGKVHAKYGAANPTALQFYSDYLAVNDLPPLAYPFQSYLAFEDFYLGNSGYMKEMLLWPQRIHVRNDDREQWYDDRAEIPDQNGEEIEQIEARYSDLYNFSTEINGTELQEIDRYAVRRFSFDRNSGSIKLGIGFIYDSIEDQVFSVLIQSTSGPGTYLESDGFKLIRTEILSDDDYWSSRKIYHFRIPKGAPGMRSALFSVSFSGNYTDPMKLSEAYVEINQPQLPVGGMLISSISSLDINPVHKIREILTDDTAMNKPESDVNDLNFMKAADRIYDECLGISWVITEKSCLDSINELCGHIEAGVRVNRQTGLYEMVLFRDDWFSDDEIHSLAVNKIKSMSLEVANADETINQLNVSYYNRDAIKDSSFSVAENASIRNLNGRVNAEDADFPYFMNQRNAAVVAQWKLKQMSSPVWSGSFTTAAYEARKWNRYDLLKLAWPRKWQGTITVRIMKINLGTGTDVSIDFVEVVQYSSELSSNIVIDTPIDVAPLPPQPCQYEPFEMPYYLAVMALGQRQVDDELSYESNYGLVGV</sequence>
<dbReference type="EMBL" id="SGSU01000030">
    <property type="protein sequence ID" value="RZG63979.1"/>
    <property type="molecule type" value="Genomic_DNA"/>
</dbReference>
<comment type="caution">
    <text evidence="1">The sequence shown here is derived from an EMBL/GenBank/DDBJ whole genome shotgun (WGS) entry which is preliminary data.</text>
</comment>
<name>A0A4Q7ARB3_9GAMM</name>